<evidence type="ECO:0000313" key="6">
    <source>
        <dbReference type="Proteomes" id="UP000273326"/>
    </source>
</evidence>
<feature type="transmembrane region" description="Helical" evidence="3">
    <location>
        <begin position="176"/>
        <end position="197"/>
    </location>
</feature>
<protein>
    <submittedName>
        <fullName evidence="5">DMT family transporter</fullName>
    </submittedName>
</protein>
<dbReference type="KEGG" id="jeh:EJN90_09660"/>
<feature type="transmembrane region" description="Helical" evidence="3">
    <location>
        <begin position="89"/>
        <end position="110"/>
    </location>
</feature>
<dbReference type="AlphaFoldDB" id="A0A3Q9BL21"/>
<dbReference type="InterPro" id="IPR000620">
    <property type="entry name" value="EamA_dom"/>
</dbReference>
<keyword evidence="3" id="KW-0472">Membrane</keyword>
<evidence type="ECO:0000313" key="5">
    <source>
        <dbReference type="EMBL" id="AZP04884.1"/>
    </source>
</evidence>
<feature type="transmembrane region" description="Helical" evidence="3">
    <location>
        <begin position="122"/>
        <end position="139"/>
    </location>
</feature>
<sequence>MAKRGYFYVVLSAILFGLVPLLTKYIYMSGGNAISVLFYRNLFSLIILVFLIPKKNMREAVPINKVIWIFFVSILVGMTTLLLNKSYELIPTGIATNIHFFYPIIIAIISRIFFKNRLGYKNYFSIIIIIVGLFFLMGFSKGFNLYGGILALLSAVTYGLYILLMEKKELAELNVYITTFLLAFFIVLQILLLHFSFSSINLHMELKAMLFSFLLAICSSLFGVVFLQKGILILGSTKASMLCLFEPLVSLVCGIIFLREEVKTFTIMGCIFLLFGLYLFFSDKEEADEKVPLA</sequence>
<gene>
    <name evidence="5" type="ORF">EJN90_09660</name>
</gene>
<comment type="subcellular location">
    <subcellularLocation>
        <location evidence="1">Endomembrane system</location>
        <topology evidence="1">Multi-pass membrane protein</topology>
    </subcellularLocation>
</comment>
<feature type="transmembrane region" description="Helical" evidence="3">
    <location>
        <begin position="7"/>
        <end position="27"/>
    </location>
</feature>
<feature type="transmembrane region" description="Helical" evidence="3">
    <location>
        <begin position="145"/>
        <end position="164"/>
    </location>
</feature>
<evidence type="ECO:0000256" key="3">
    <source>
        <dbReference type="SAM" id="Phobius"/>
    </source>
</evidence>
<proteinExistence type="inferred from homology"/>
<feature type="domain" description="EamA" evidence="4">
    <location>
        <begin position="4"/>
        <end position="137"/>
    </location>
</feature>
<name>A0A3Q9BL21_9LACT</name>
<organism evidence="5 6">
    <name type="scientific">Jeotgalibaca ciconiae</name>
    <dbReference type="NCBI Taxonomy" id="2496265"/>
    <lineage>
        <taxon>Bacteria</taxon>
        <taxon>Bacillati</taxon>
        <taxon>Bacillota</taxon>
        <taxon>Bacilli</taxon>
        <taxon>Lactobacillales</taxon>
        <taxon>Carnobacteriaceae</taxon>
        <taxon>Jeotgalibaca</taxon>
    </lineage>
</organism>
<dbReference type="EMBL" id="CP034465">
    <property type="protein sequence ID" value="AZP04884.1"/>
    <property type="molecule type" value="Genomic_DNA"/>
</dbReference>
<accession>A0A3Q9BL21</accession>
<feature type="transmembrane region" description="Helical" evidence="3">
    <location>
        <begin position="65"/>
        <end position="83"/>
    </location>
</feature>
<evidence type="ECO:0000256" key="2">
    <source>
        <dbReference type="ARBA" id="ARBA00007362"/>
    </source>
</evidence>
<dbReference type="OrthoDB" id="9810818at2"/>
<dbReference type="PANTHER" id="PTHR22911:SF137">
    <property type="entry name" value="SOLUTE CARRIER FAMILY 35 MEMBER G2-RELATED"/>
    <property type="match status" value="1"/>
</dbReference>
<feature type="transmembrane region" description="Helical" evidence="3">
    <location>
        <begin position="264"/>
        <end position="281"/>
    </location>
</feature>
<dbReference type="Gene3D" id="1.10.3730.20">
    <property type="match status" value="1"/>
</dbReference>
<evidence type="ECO:0000256" key="1">
    <source>
        <dbReference type="ARBA" id="ARBA00004127"/>
    </source>
</evidence>
<dbReference type="PANTHER" id="PTHR22911">
    <property type="entry name" value="ACYL-MALONYL CONDENSING ENZYME-RELATED"/>
    <property type="match status" value="1"/>
</dbReference>
<dbReference type="Pfam" id="PF00892">
    <property type="entry name" value="EamA"/>
    <property type="match status" value="2"/>
</dbReference>
<feature type="domain" description="EamA" evidence="4">
    <location>
        <begin position="146"/>
        <end position="281"/>
    </location>
</feature>
<keyword evidence="3" id="KW-0812">Transmembrane</keyword>
<feature type="transmembrane region" description="Helical" evidence="3">
    <location>
        <begin position="239"/>
        <end position="258"/>
    </location>
</feature>
<feature type="transmembrane region" description="Helical" evidence="3">
    <location>
        <begin position="33"/>
        <end position="53"/>
    </location>
</feature>
<dbReference type="InterPro" id="IPR037185">
    <property type="entry name" value="EmrE-like"/>
</dbReference>
<comment type="similarity">
    <text evidence="2">Belongs to the EamA transporter family.</text>
</comment>
<dbReference type="GO" id="GO:0016020">
    <property type="term" value="C:membrane"/>
    <property type="evidence" value="ECO:0007669"/>
    <property type="project" value="InterPro"/>
</dbReference>
<reference evidence="6" key="1">
    <citation type="submission" date="2018-12" db="EMBL/GenBank/DDBJ databases">
        <title>Complete genome sequencing of Jeotgalibaca sp. H21T32.</title>
        <authorList>
            <person name="Bae J.-W."/>
            <person name="Lee S.-Y."/>
        </authorList>
    </citation>
    <scope>NUCLEOTIDE SEQUENCE [LARGE SCALE GENOMIC DNA]</scope>
    <source>
        <strain evidence="6">H21T32</strain>
    </source>
</reference>
<feature type="transmembrane region" description="Helical" evidence="3">
    <location>
        <begin position="209"/>
        <end position="227"/>
    </location>
</feature>
<dbReference type="Proteomes" id="UP000273326">
    <property type="component" value="Chromosome"/>
</dbReference>
<keyword evidence="3" id="KW-1133">Transmembrane helix</keyword>
<dbReference type="SUPFAM" id="SSF103481">
    <property type="entry name" value="Multidrug resistance efflux transporter EmrE"/>
    <property type="match status" value="2"/>
</dbReference>
<dbReference type="RefSeq" id="WP_126110723.1">
    <property type="nucleotide sequence ID" value="NZ_CP034465.1"/>
</dbReference>
<keyword evidence="6" id="KW-1185">Reference proteome</keyword>
<evidence type="ECO:0000259" key="4">
    <source>
        <dbReference type="Pfam" id="PF00892"/>
    </source>
</evidence>